<proteinExistence type="predicted"/>
<reference evidence="1 2" key="1">
    <citation type="submission" date="2019-02" db="EMBL/GenBank/DDBJ databases">
        <title>Pedobacter sp. RP-3-21 sp. nov., isolated from Arctic soil.</title>
        <authorList>
            <person name="Dahal R.H."/>
        </authorList>
    </citation>
    <scope>NUCLEOTIDE SEQUENCE [LARGE SCALE GENOMIC DNA]</scope>
    <source>
        <strain evidence="1 2">RP-3-21</strain>
    </source>
</reference>
<dbReference type="OrthoDB" id="773263at2"/>
<evidence type="ECO:0000313" key="1">
    <source>
        <dbReference type="EMBL" id="TCD26511.1"/>
    </source>
</evidence>
<keyword evidence="2" id="KW-1185">Reference proteome</keyword>
<dbReference type="Proteomes" id="UP000293925">
    <property type="component" value="Unassembled WGS sequence"/>
</dbReference>
<dbReference type="InterPro" id="IPR036249">
    <property type="entry name" value="Thioredoxin-like_sf"/>
</dbReference>
<sequence>MIRVSIDFEKDRAKWIKAIKEDGMPWTQLLSPANIDGGAMKTYGIRAIPANFLVDPNGIIVAKNLHGDELQKKLAELFD</sequence>
<accession>A0A4R0PYK3</accession>
<dbReference type="EMBL" id="SJSO01000009">
    <property type="protein sequence ID" value="TCD26511.1"/>
    <property type="molecule type" value="Genomic_DNA"/>
</dbReference>
<dbReference type="Gene3D" id="3.40.30.10">
    <property type="entry name" value="Glutaredoxin"/>
    <property type="match status" value="1"/>
</dbReference>
<dbReference type="SUPFAM" id="SSF52833">
    <property type="entry name" value="Thioredoxin-like"/>
    <property type="match status" value="1"/>
</dbReference>
<comment type="caution">
    <text evidence="1">The sequence shown here is derived from an EMBL/GenBank/DDBJ whole genome shotgun (WGS) entry which is preliminary data.</text>
</comment>
<dbReference type="AlphaFoldDB" id="A0A4R0PYK3"/>
<organism evidence="1 2">
    <name type="scientific">Pedobacter psychrodurus</name>
    <dbReference type="NCBI Taxonomy" id="2530456"/>
    <lineage>
        <taxon>Bacteria</taxon>
        <taxon>Pseudomonadati</taxon>
        <taxon>Bacteroidota</taxon>
        <taxon>Sphingobacteriia</taxon>
        <taxon>Sphingobacteriales</taxon>
        <taxon>Sphingobacteriaceae</taxon>
        <taxon>Pedobacter</taxon>
    </lineage>
</organism>
<evidence type="ECO:0000313" key="2">
    <source>
        <dbReference type="Proteomes" id="UP000293925"/>
    </source>
</evidence>
<protein>
    <submittedName>
        <fullName evidence="1">Uncharacterized protein</fullName>
    </submittedName>
</protein>
<gene>
    <name evidence="1" type="ORF">EZ456_13030</name>
</gene>
<name>A0A4R0PYK3_9SPHI</name>